<feature type="compositionally biased region" description="Basic residues" evidence="1">
    <location>
        <begin position="1"/>
        <end position="20"/>
    </location>
</feature>
<organism evidence="3 4">
    <name type="scientific">Magallana gigas</name>
    <name type="common">Pacific oyster</name>
    <name type="synonym">Crassostrea gigas</name>
    <dbReference type="NCBI Taxonomy" id="29159"/>
    <lineage>
        <taxon>Eukaryota</taxon>
        <taxon>Metazoa</taxon>
        <taxon>Spiralia</taxon>
        <taxon>Lophotrochozoa</taxon>
        <taxon>Mollusca</taxon>
        <taxon>Bivalvia</taxon>
        <taxon>Autobranchia</taxon>
        <taxon>Pteriomorphia</taxon>
        <taxon>Ostreida</taxon>
        <taxon>Ostreoidea</taxon>
        <taxon>Ostreidae</taxon>
        <taxon>Magallana</taxon>
    </lineage>
</organism>
<evidence type="ECO:0000313" key="3">
    <source>
        <dbReference type="EnsemblMetazoa" id="G21118.2:cds"/>
    </source>
</evidence>
<evidence type="ECO:0000256" key="1">
    <source>
        <dbReference type="SAM" id="MobiDB-lite"/>
    </source>
</evidence>
<dbReference type="EnsemblMetazoa" id="G21118.3">
    <property type="protein sequence ID" value="G21118.3:cds"/>
    <property type="gene ID" value="G21118"/>
</dbReference>
<dbReference type="AlphaFoldDB" id="A0A8W8JWF0"/>
<dbReference type="EnsemblMetazoa" id="G21118.1">
    <property type="protein sequence ID" value="G21118.1:cds"/>
    <property type="gene ID" value="G21118"/>
</dbReference>
<dbReference type="GO" id="GO:0019005">
    <property type="term" value="C:SCF ubiquitin ligase complex"/>
    <property type="evidence" value="ECO:0007669"/>
    <property type="project" value="TreeGrafter"/>
</dbReference>
<feature type="domain" description="F-box" evidence="2">
    <location>
        <begin position="60"/>
        <end position="106"/>
    </location>
</feature>
<sequence>MSKNVKHRQHLSSYLTKHRASSQQNGGNLHSKEAEKKKDERLQPKKDSKSTSYKAIQRGKMSIHDIPGEIMMNIFSYLLPQDLILASQVCKTWHRLANDNTLWRPIFKKYSGIKTGGSEREVKHKSIESMKQECMTRCVHQRNKRVFKHLRKRKSPYTGLQESKEVEQALRTAGMTFELVMVDSDDREHTLGHQDVFYHTMSVSIRWFALEMPPLKSIKEIQLYSRNPLFYNHATGKPVKDGPYQRSLLITQDFKWSDWKGKPVGGDEVINLYSLRHGLTVAVYKGDEEMAFVSYGLSLDSLVQQCMYGTPEESFSTSESKCLDPGMSSRHGLLDYQLTVQLRSLRKEHWDDQFRHVDCREGSFDGGYANFIVVKPDQRIKINVEEFVYPWKTDMFKGKVKDVAILDLTMLDEGNNIFWTASSLVKIERNKEISKMFDFDYRYDSIISIEYADSKGKIIIQICKMDSGETFLTNLIVSLSLEAIDDRFGTKYKPLDK</sequence>
<dbReference type="PROSITE" id="PS50181">
    <property type="entry name" value="FBOX"/>
    <property type="match status" value="1"/>
</dbReference>
<proteinExistence type="predicted"/>
<dbReference type="PANTHER" id="PTHR46731:SF1">
    <property type="entry name" value="F-BOX ONLY PROTEIN 15"/>
    <property type="match status" value="1"/>
</dbReference>
<accession>A0A8W8JWF0</accession>
<protein>
    <recommendedName>
        <fullName evidence="2">F-box domain-containing protein</fullName>
    </recommendedName>
</protein>
<dbReference type="EnsemblMetazoa" id="G21118.2">
    <property type="protein sequence ID" value="G21118.2:cds"/>
    <property type="gene ID" value="G21118"/>
</dbReference>
<reference evidence="3" key="1">
    <citation type="submission" date="2022-08" db="UniProtKB">
        <authorList>
            <consortium name="EnsemblMetazoa"/>
        </authorList>
    </citation>
    <scope>IDENTIFICATION</scope>
    <source>
        <strain evidence="3">05x7-T-G4-1.051#20</strain>
    </source>
</reference>
<feature type="region of interest" description="Disordered" evidence="1">
    <location>
        <begin position="1"/>
        <end position="56"/>
    </location>
</feature>
<dbReference type="InterPro" id="IPR036047">
    <property type="entry name" value="F-box-like_dom_sf"/>
</dbReference>
<keyword evidence="4" id="KW-1185">Reference proteome</keyword>
<dbReference type="SMART" id="SM00256">
    <property type="entry name" value="FBOX"/>
    <property type="match status" value="1"/>
</dbReference>
<dbReference type="Gene3D" id="1.20.1280.50">
    <property type="match status" value="1"/>
</dbReference>
<evidence type="ECO:0000259" key="2">
    <source>
        <dbReference type="PROSITE" id="PS50181"/>
    </source>
</evidence>
<dbReference type="OrthoDB" id="3219396at2759"/>
<feature type="compositionally biased region" description="Basic and acidic residues" evidence="1">
    <location>
        <begin position="30"/>
        <end position="49"/>
    </location>
</feature>
<dbReference type="InterPro" id="IPR001810">
    <property type="entry name" value="F-box_dom"/>
</dbReference>
<dbReference type="PANTHER" id="PTHR46731">
    <property type="entry name" value="F-BOX ONLY PROTEIN 15"/>
    <property type="match status" value="1"/>
</dbReference>
<dbReference type="Proteomes" id="UP000005408">
    <property type="component" value="Unassembled WGS sequence"/>
</dbReference>
<dbReference type="SUPFAM" id="SSF81383">
    <property type="entry name" value="F-box domain"/>
    <property type="match status" value="1"/>
</dbReference>
<dbReference type="OMA" id="YIMEHID"/>
<evidence type="ECO:0000313" key="4">
    <source>
        <dbReference type="Proteomes" id="UP000005408"/>
    </source>
</evidence>
<dbReference type="Pfam" id="PF12937">
    <property type="entry name" value="F-box-like"/>
    <property type="match status" value="1"/>
</dbReference>
<name>A0A8W8JWF0_MAGGI</name>